<dbReference type="InterPro" id="IPR002078">
    <property type="entry name" value="Sigma_54_int"/>
</dbReference>
<keyword evidence="7" id="KW-1185">Reference proteome</keyword>
<dbReference type="PANTHER" id="PTHR32071:SF117">
    <property type="entry name" value="PTS-DEPENDENT DIHYDROXYACETONE KINASE OPERON REGULATORY PROTEIN-RELATED"/>
    <property type="match status" value="1"/>
</dbReference>
<keyword evidence="2" id="KW-0067">ATP-binding</keyword>
<dbReference type="CDD" id="cd00009">
    <property type="entry name" value="AAA"/>
    <property type="match status" value="1"/>
</dbReference>
<dbReference type="Proteomes" id="UP001217838">
    <property type="component" value="Unassembled WGS sequence"/>
</dbReference>
<keyword evidence="1" id="KW-0547">Nucleotide-binding</keyword>
<gene>
    <name evidence="6" type="ORF">POL58_09360</name>
</gene>
<comment type="caution">
    <text evidence="6">The sequence shown here is derived from an EMBL/GenBank/DDBJ whole genome shotgun (WGS) entry which is preliminary data.</text>
</comment>
<evidence type="ECO:0000259" key="5">
    <source>
        <dbReference type="PROSITE" id="PS50045"/>
    </source>
</evidence>
<proteinExistence type="predicted"/>
<evidence type="ECO:0000256" key="3">
    <source>
        <dbReference type="ARBA" id="ARBA00023125"/>
    </source>
</evidence>
<evidence type="ECO:0000256" key="1">
    <source>
        <dbReference type="ARBA" id="ARBA00022741"/>
    </source>
</evidence>
<dbReference type="InterPro" id="IPR027417">
    <property type="entry name" value="P-loop_NTPase"/>
</dbReference>
<dbReference type="RefSeq" id="WP_271996537.1">
    <property type="nucleotide sequence ID" value="NZ_JAQNDN010000003.1"/>
</dbReference>
<dbReference type="Pfam" id="PF00158">
    <property type="entry name" value="Sigma54_activat"/>
    <property type="match status" value="1"/>
</dbReference>
<dbReference type="Gene3D" id="3.40.50.300">
    <property type="entry name" value="P-loop containing nucleotide triphosphate hydrolases"/>
    <property type="match status" value="1"/>
</dbReference>
<evidence type="ECO:0000313" key="6">
    <source>
        <dbReference type="EMBL" id="MDC0667944.1"/>
    </source>
</evidence>
<dbReference type="PROSITE" id="PS50045">
    <property type="entry name" value="SIGMA54_INTERACT_4"/>
    <property type="match status" value="1"/>
</dbReference>
<dbReference type="Gene3D" id="1.10.8.60">
    <property type="match status" value="1"/>
</dbReference>
<sequence>MDSITTLTPADAREGECPHHNGGVTMTIVGHPDPSRVGESAAVEFDAQQRVPLSRREPLFAAAGQPGRPLEDPYLSRSPAYLSFKAGEMPVWSEPAHAPCELRPLHGAQGRAWYVVLRRRVGLLIELGLRPPPPRERHGLVGVSAATARLREQIEATAGSELPVLLIGETGTGKELAAQAIHACGRRRGQPLVTVNLSAIPDSTAASQLFGHARGAFTDAARAHDGYFLQADGGTLFLDEIGDAPISLQVQLLRALEQGEIQPIGGRVRAVDVRLLAATDTDLEDAVAAGRFRKALLFRLCSQTLRLLPLRDRPADIAVQLVHFLDQALAGLGRRERLHMRAWTDSPWLDLEAVEAALFARWPGNSRELRGAASQAALLAANQPKLVLTTSAPPATAPTPTPTPDVAAPAEVFARALTESAIRETLAAHQHSVRGAARALQVAPNTLYARMRELGIPLAGNLSDEELAAAHAASGGNVMRMARALGVSVRGIQRRLGRAR</sequence>
<keyword evidence="3" id="KW-0238">DNA-binding</keyword>
<dbReference type="Gene3D" id="1.10.10.60">
    <property type="entry name" value="Homeodomain-like"/>
    <property type="match status" value="1"/>
</dbReference>
<dbReference type="PROSITE" id="PS00676">
    <property type="entry name" value="SIGMA54_INTERACT_2"/>
    <property type="match status" value="1"/>
</dbReference>
<name>A0ABT5B1G1_9BACT</name>
<dbReference type="SUPFAM" id="SSF52540">
    <property type="entry name" value="P-loop containing nucleoside triphosphate hydrolases"/>
    <property type="match status" value="1"/>
</dbReference>
<dbReference type="PANTHER" id="PTHR32071">
    <property type="entry name" value="TRANSCRIPTIONAL REGULATORY PROTEIN"/>
    <property type="match status" value="1"/>
</dbReference>
<organism evidence="6 7">
    <name type="scientific">Nannocystis radixulma</name>
    <dbReference type="NCBI Taxonomy" id="2995305"/>
    <lineage>
        <taxon>Bacteria</taxon>
        <taxon>Pseudomonadati</taxon>
        <taxon>Myxococcota</taxon>
        <taxon>Polyangia</taxon>
        <taxon>Nannocystales</taxon>
        <taxon>Nannocystaceae</taxon>
        <taxon>Nannocystis</taxon>
    </lineage>
</organism>
<dbReference type="EMBL" id="JAQNDN010000003">
    <property type="protein sequence ID" value="MDC0667944.1"/>
    <property type="molecule type" value="Genomic_DNA"/>
</dbReference>
<dbReference type="SUPFAM" id="SSF46689">
    <property type="entry name" value="Homeodomain-like"/>
    <property type="match status" value="1"/>
</dbReference>
<dbReference type="SMART" id="SM00382">
    <property type="entry name" value="AAA"/>
    <property type="match status" value="1"/>
</dbReference>
<feature type="region of interest" description="Disordered" evidence="4">
    <location>
        <begin position="1"/>
        <end position="20"/>
    </location>
</feature>
<dbReference type="InterPro" id="IPR003593">
    <property type="entry name" value="AAA+_ATPase"/>
</dbReference>
<reference evidence="6 7" key="1">
    <citation type="submission" date="2022-11" db="EMBL/GenBank/DDBJ databases">
        <title>Minimal conservation of predation-associated metabolite biosynthetic gene clusters underscores biosynthetic potential of Myxococcota including descriptions for ten novel species: Archangium lansinium sp. nov., Myxococcus landrumus sp. nov., Nannocystis bai.</title>
        <authorList>
            <person name="Ahearne A."/>
            <person name="Stevens C."/>
            <person name="Dowd S."/>
        </authorList>
    </citation>
    <scope>NUCLEOTIDE SEQUENCE [LARGE SCALE GENOMIC DNA]</scope>
    <source>
        <strain evidence="6 7">NCELM</strain>
    </source>
</reference>
<evidence type="ECO:0000256" key="2">
    <source>
        <dbReference type="ARBA" id="ARBA00022840"/>
    </source>
</evidence>
<evidence type="ECO:0000256" key="4">
    <source>
        <dbReference type="SAM" id="MobiDB-lite"/>
    </source>
</evidence>
<dbReference type="InterPro" id="IPR025943">
    <property type="entry name" value="Sigma_54_int_dom_ATP-bd_2"/>
</dbReference>
<dbReference type="InterPro" id="IPR009057">
    <property type="entry name" value="Homeodomain-like_sf"/>
</dbReference>
<protein>
    <submittedName>
        <fullName evidence="6">Sigma 54-interacting transcriptional regulator</fullName>
    </submittedName>
</protein>
<accession>A0ABT5B1G1</accession>
<evidence type="ECO:0000313" key="7">
    <source>
        <dbReference type="Proteomes" id="UP001217838"/>
    </source>
</evidence>
<feature type="domain" description="Sigma-54 factor interaction" evidence="5">
    <location>
        <begin position="140"/>
        <end position="378"/>
    </location>
</feature>